<sequence>MYGKSDIKELFDKQVKRCRALMRKEKLGGKKGSLNREIRYELMQVSTLYRAMNDADRASAGVSPDLLPASEGKAPIHVGTINILKVAQALEREEGGEELATIIEGSNSDGGGSPLAITVDPSGKKAARGSKKKPRDKKTAPSRNLP</sequence>
<comment type="caution">
    <text evidence="2">The sequence shown here is derived from an EMBL/GenBank/DDBJ whole genome shotgun (WGS) entry which is preliminary data.</text>
</comment>
<gene>
    <name evidence="2" type="ORF">S01H4_50642</name>
</gene>
<dbReference type="EMBL" id="BART01028773">
    <property type="protein sequence ID" value="GAG93088.1"/>
    <property type="molecule type" value="Genomic_DNA"/>
</dbReference>
<reference evidence="2" key="1">
    <citation type="journal article" date="2014" name="Front. Microbiol.">
        <title>High frequency of phylogenetically diverse reductive dehalogenase-homologous genes in deep subseafloor sedimentary metagenomes.</title>
        <authorList>
            <person name="Kawai M."/>
            <person name="Futagami T."/>
            <person name="Toyoda A."/>
            <person name="Takaki Y."/>
            <person name="Nishi S."/>
            <person name="Hori S."/>
            <person name="Arai W."/>
            <person name="Tsubouchi T."/>
            <person name="Morono Y."/>
            <person name="Uchiyama I."/>
            <person name="Ito T."/>
            <person name="Fujiyama A."/>
            <person name="Inagaki F."/>
            <person name="Takami H."/>
        </authorList>
    </citation>
    <scope>NUCLEOTIDE SEQUENCE</scope>
    <source>
        <strain evidence="2">Expedition CK06-06</strain>
    </source>
</reference>
<feature type="compositionally biased region" description="Basic residues" evidence="1">
    <location>
        <begin position="125"/>
        <end position="136"/>
    </location>
</feature>
<evidence type="ECO:0000313" key="2">
    <source>
        <dbReference type="EMBL" id="GAG93088.1"/>
    </source>
</evidence>
<dbReference type="AlphaFoldDB" id="X1C9M3"/>
<proteinExistence type="predicted"/>
<evidence type="ECO:0000256" key="1">
    <source>
        <dbReference type="SAM" id="MobiDB-lite"/>
    </source>
</evidence>
<feature type="region of interest" description="Disordered" evidence="1">
    <location>
        <begin position="95"/>
        <end position="146"/>
    </location>
</feature>
<organism evidence="2">
    <name type="scientific">marine sediment metagenome</name>
    <dbReference type="NCBI Taxonomy" id="412755"/>
    <lineage>
        <taxon>unclassified sequences</taxon>
        <taxon>metagenomes</taxon>
        <taxon>ecological metagenomes</taxon>
    </lineage>
</organism>
<accession>X1C9M3</accession>
<protein>
    <submittedName>
        <fullName evidence="2">Uncharacterized protein</fullName>
    </submittedName>
</protein>
<name>X1C9M3_9ZZZZ</name>